<reference evidence="4 5" key="1">
    <citation type="journal article" date="2016" name="Nat. Commun.">
        <title>Thousands of microbial genomes shed light on interconnected biogeochemical processes in an aquifer system.</title>
        <authorList>
            <person name="Anantharaman K."/>
            <person name="Brown C.T."/>
            <person name="Hug L.A."/>
            <person name="Sharon I."/>
            <person name="Castelle C.J."/>
            <person name="Probst A.J."/>
            <person name="Thomas B.C."/>
            <person name="Singh A."/>
            <person name="Wilkins M.J."/>
            <person name="Karaoz U."/>
            <person name="Brodie E.L."/>
            <person name="Williams K.H."/>
            <person name="Hubbard S.S."/>
            <person name="Banfield J.F."/>
        </authorList>
    </citation>
    <scope>NUCLEOTIDE SEQUENCE [LARGE SCALE GENOMIC DNA]</scope>
</reference>
<protein>
    <recommendedName>
        <fullName evidence="3">Peptidoglycan binding-like domain-containing protein</fullName>
    </recommendedName>
</protein>
<dbReference type="Pfam" id="PF01471">
    <property type="entry name" value="PG_binding_1"/>
    <property type="match status" value="1"/>
</dbReference>
<organism evidence="4 5">
    <name type="scientific">Candidatus Kaiserbacteria bacterium RIFCSPHIGHO2_01_FULL_53_31</name>
    <dbReference type="NCBI Taxonomy" id="1798481"/>
    <lineage>
        <taxon>Bacteria</taxon>
        <taxon>Candidatus Kaiseribacteriota</taxon>
    </lineage>
</organism>
<sequence length="683" mass="70124">MTKVAAVATGLAFAASILSLAPVAQAASLTSAQVSSILSMLSAFGADSATIANVNNALTGAPVTPGTGTPATGGACNVGTADLTIGSSGAAVTSLQTALIAGGYAIPAGATGYFGTQTQNAVAAWQKAANIAPAVGYFGPISRAAFNLCTPVVVTPPGGTTPPGTTPPSTGLTGSAGSVESYTAISGLSNEEVGESEEVEIAGMEVKADDNSDLELTAVRLDFSTQPGNSDLEDFVTEVNVLLDGKVYATVDAADFNNDNSWTRTVSLDPGAIIRKGDTKDLTVSVKGVNNVDTDDAGDNWALDFISVRYEDAQGASITDTVTYTPVTWNVNTFATAEGVELKVSSGDEDINQAHVINVDATSDTNGVDILSFNLEAKGSDIVIDDFPVNFDTTGTADDPADVINTVYLFADGEEVASETVTGAGDSDDNETITFDNIDFTVKKGDKVAMLVKADFNDVDTTLVEGDTISAQVSATERNAIVADDSSGEQIADADATGTAVGEAHVVYDIGIQATFVSATETMTPGADGTADDDTVTLKLVFDVEAFDGTVYVSDFSTATTAADGAVSAIDVDDGGILYRYEIDGTATVSLMADTVAKSDVTGSVVDTPTNGANAGEFTFEDGEKARITVTVTRSNAAAETLSDGYHDMQLVAIGWSVTAEDDTMNVYEFNLDDFKTDPIFAN</sequence>
<feature type="compositionally biased region" description="Low complexity" evidence="1">
    <location>
        <begin position="167"/>
        <end position="176"/>
    </location>
</feature>
<dbReference type="InterPro" id="IPR036366">
    <property type="entry name" value="PGBDSf"/>
</dbReference>
<evidence type="ECO:0000313" key="4">
    <source>
        <dbReference type="EMBL" id="OGG49181.1"/>
    </source>
</evidence>
<feature type="region of interest" description="Disordered" evidence="1">
    <location>
        <begin position="157"/>
        <end position="176"/>
    </location>
</feature>
<evidence type="ECO:0000259" key="3">
    <source>
        <dbReference type="Pfam" id="PF01471"/>
    </source>
</evidence>
<dbReference type="STRING" id="1798481.A2678_00955"/>
<dbReference type="InterPro" id="IPR036365">
    <property type="entry name" value="PGBD-like_sf"/>
</dbReference>
<gene>
    <name evidence="4" type="ORF">A2678_00955</name>
</gene>
<evidence type="ECO:0000256" key="2">
    <source>
        <dbReference type="SAM" id="SignalP"/>
    </source>
</evidence>
<evidence type="ECO:0000256" key="1">
    <source>
        <dbReference type="SAM" id="MobiDB-lite"/>
    </source>
</evidence>
<evidence type="ECO:0000313" key="5">
    <source>
        <dbReference type="Proteomes" id="UP000178815"/>
    </source>
</evidence>
<proteinExistence type="predicted"/>
<accession>A0A1F6CJP7</accession>
<dbReference type="Gene3D" id="1.10.101.10">
    <property type="entry name" value="PGBD-like superfamily/PGBD"/>
    <property type="match status" value="1"/>
</dbReference>
<dbReference type="Proteomes" id="UP000178815">
    <property type="component" value="Unassembled WGS sequence"/>
</dbReference>
<dbReference type="InterPro" id="IPR002477">
    <property type="entry name" value="Peptidoglycan-bd-like"/>
</dbReference>
<name>A0A1F6CJP7_9BACT</name>
<keyword evidence="2" id="KW-0732">Signal</keyword>
<comment type="caution">
    <text evidence="4">The sequence shown here is derived from an EMBL/GenBank/DDBJ whole genome shotgun (WGS) entry which is preliminary data.</text>
</comment>
<dbReference type="AlphaFoldDB" id="A0A1F6CJP7"/>
<feature type="domain" description="Peptidoglycan binding-like" evidence="3">
    <location>
        <begin position="88"/>
        <end position="132"/>
    </location>
</feature>
<dbReference type="SUPFAM" id="SSF47090">
    <property type="entry name" value="PGBD-like"/>
    <property type="match status" value="1"/>
</dbReference>
<feature type="signal peptide" evidence="2">
    <location>
        <begin position="1"/>
        <end position="26"/>
    </location>
</feature>
<feature type="chain" id="PRO_5009523439" description="Peptidoglycan binding-like domain-containing protein" evidence="2">
    <location>
        <begin position="27"/>
        <end position="683"/>
    </location>
</feature>
<dbReference type="EMBL" id="MFKU01000004">
    <property type="protein sequence ID" value="OGG49181.1"/>
    <property type="molecule type" value="Genomic_DNA"/>
</dbReference>